<evidence type="ECO:0000313" key="3">
    <source>
        <dbReference type="EMBL" id="GAB0056209.1"/>
    </source>
</evidence>
<dbReference type="Gene3D" id="3.90.550.10">
    <property type="entry name" value="Spore Coat Polysaccharide Biosynthesis Protein SpsA, Chain A"/>
    <property type="match status" value="1"/>
</dbReference>
<dbReference type="InterPro" id="IPR029044">
    <property type="entry name" value="Nucleotide-diphossugar_trans"/>
</dbReference>
<dbReference type="PANTHER" id="PTHR43630">
    <property type="entry name" value="POLY-BETA-1,6-N-ACETYL-D-GLUCOSAMINE SYNTHASE"/>
    <property type="match status" value="1"/>
</dbReference>
<dbReference type="EMBL" id="BAAFGK010000002">
    <property type="protein sequence ID" value="GAB0056209.1"/>
    <property type="molecule type" value="Genomic_DNA"/>
</dbReference>
<keyword evidence="4" id="KW-1185">Reference proteome</keyword>
<protein>
    <recommendedName>
        <fullName evidence="2">Glycosyltransferase 2-like domain-containing protein</fullName>
    </recommendedName>
</protein>
<comment type="caution">
    <text evidence="3">The sequence shown here is derived from an EMBL/GenBank/DDBJ whole genome shotgun (WGS) entry which is preliminary data.</text>
</comment>
<accession>A0ABQ0C5Q4</accession>
<dbReference type="CDD" id="cd02511">
    <property type="entry name" value="Beta4Glucosyltransferase"/>
    <property type="match status" value="1"/>
</dbReference>
<evidence type="ECO:0000256" key="1">
    <source>
        <dbReference type="ARBA" id="ARBA00038494"/>
    </source>
</evidence>
<sequence length="258" mass="29135">MTRLPLSLVVITQDAATQLPNCLTSVPFADEILVVDSGSRDATTTIAETHGARVVHQAWLGFGPQKRFAVQEAQHDWVLCLDADESLSPALRQAIEHELSTPRFTAYRFARRNRFLGRWLRHGEGYPDWQLRLFHRNHAQWRTDPIHEGVEAQGKVGTLTGDLLHESAQTLESYLAKQNRYTSLQAERLIAAGKRPGAARIVLSPLLRFFKFYLLRLGFLDGTPGLVHILIGCFNSFCKYAKAREGWIQQPAPRVNNP</sequence>
<comment type="similarity">
    <text evidence="1">Belongs to the glycosyltransferase 2 family. WaaE/KdtX subfamily.</text>
</comment>
<dbReference type="InterPro" id="IPR001173">
    <property type="entry name" value="Glyco_trans_2-like"/>
</dbReference>
<organism evidence="3 4">
    <name type="scientific">Candidatus Magnetaquiglobus chichijimensis</name>
    <dbReference type="NCBI Taxonomy" id="3141448"/>
    <lineage>
        <taxon>Bacteria</taxon>
        <taxon>Pseudomonadati</taxon>
        <taxon>Pseudomonadota</taxon>
        <taxon>Magnetococcia</taxon>
        <taxon>Magnetococcales</taxon>
        <taxon>Candidatus Magnetaquicoccaceae</taxon>
        <taxon>Candidatus Magnetaquiglobus</taxon>
    </lineage>
</organism>
<gene>
    <name evidence="3" type="ORF">SIID45300_00514</name>
</gene>
<dbReference type="Proteomes" id="UP001628193">
    <property type="component" value="Unassembled WGS sequence"/>
</dbReference>
<proteinExistence type="inferred from homology"/>
<feature type="domain" description="Glycosyltransferase 2-like" evidence="2">
    <location>
        <begin position="7"/>
        <end position="147"/>
    </location>
</feature>
<reference evidence="3 4" key="1">
    <citation type="submission" date="2024-09" db="EMBL/GenBank/DDBJ databases">
        <title>Draft genome sequence of Candidatus Magnetaquicoccaceae bacterium FCR-1.</title>
        <authorList>
            <person name="Shimoshige H."/>
            <person name="Shimamura S."/>
            <person name="Taoka A."/>
            <person name="Kobayashi H."/>
            <person name="Maekawa T."/>
        </authorList>
    </citation>
    <scope>NUCLEOTIDE SEQUENCE [LARGE SCALE GENOMIC DNA]</scope>
    <source>
        <strain evidence="3 4">FCR-1</strain>
    </source>
</reference>
<dbReference type="Pfam" id="PF00535">
    <property type="entry name" value="Glycos_transf_2"/>
    <property type="match status" value="1"/>
</dbReference>
<dbReference type="RefSeq" id="WP_420903926.1">
    <property type="nucleotide sequence ID" value="NZ_BAAFGK010000002.1"/>
</dbReference>
<evidence type="ECO:0000313" key="4">
    <source>
        <dbReference type="Proteomes" id="UP001628193"/>
    </source>
</evidence>
<dbReference type="SUPFAM" id="SSF53448">
    <property type="entry name" value="Nucleotide-diphospho-sugar transferases"/>
    <property type="match status" value="1"/>
</dbReference>
<dbReference type="PANTHER" id="PTHR43630:SF2">
    <property type="entry name" value="GLYCOSYLTRANSFERASE"/>
    <property type="match status" value="1"/>
</dbReference>
<name>A0ABQ0C5Q4_9PROT</name>
<evidence type="ECO:0000259" key="2">
    <source>
        <dbReference type="Pfam" id="PF00535"/>
    </source>
</evidence>